<sequence length="59" mass="6967">MWISKKKYKAMKEAIKQLEEDKKELQAFKNAMESSLVLDSKEIFKAVQRANRDTFRADT</sequence>
<feature type="coiled-coil region" evidence="1">
    <location>
        <begin position="1"/>
        <end position="35"/>
    </location>
</feature>
<keyword evidence="1" id="KW-0175">Coiled coil</keyword>
<evidence type="ECO:0000313" key="2">
    <source>
        <dbReference type="EMBL" id="DAE11084.1"/>
    </source>
</evidence>
<name>A0A8S5PXQ2_9CAUD</name>
<accession>A0A8S5PXQ2</accession>
<proteinExistence type="predicted"/>
<evidence type="ECO:0000256" key="1">
    <source>
        <dbReference type="SAM" id="Coils"/>
    </source>
</evidence>
<organism evidence="2">
    <name type="scientific">Myoviridae sp. ctzwE5</name>
    <dbReference type="NCBI Taxonomy" id="2825214"/>
    <lineage>
        <taxon>Viruses</taxon>
        <taxon>Duplodnaviria</taxon>
        <taxon>Heunggongvirae</taxon>
        <taxon>Uroviricota</taxon>
        <taxon>Caudoviricetes</taxon>
    </lineage>
</organism>
<dbReference type="EMBL" id="BK015525">
    <property type="protein sequence ID" value="DAE11084.1"/>
    <property type="molecule type" value="Genomic_DNA"/>
</dbReference>
<reference evidence="2" key="1">
    <citation type="journal article" date="2021" name="Proc. Natl. Acad. Sci. U.S.A.">
        <title>A Catalog of Tens of Thousands of Viruses from Human Metagenomes Reveals Hidden Associations with Chronic Diseases.</title>
        <authorList>
            <person name="Tisza M.J."/>
            <person name="Buck C.B."/>
        </authorList>
    </citation>
    <scope>NUCLEOTIDE SEQUENCE</scope>
    <source>
        <strain evidence="2">CtzwE5</strain>
    </source>
</reference>
<protein>
    <submittedName>
        <fullName evidence="2">Uncharacterized protein</fullName>
    </submittedName>
</protein>